<sequence>MGCYGCIETNFSKQNVWIPIIVGFLVVTIAVGTFCRWRGMRRRRRLDLLERLQRAEDDLEERFIEYQEKPTMFDASMNESRLSTGRWSSVKPVSVWYSEDPEAVTESTASNNWIQSLLASEQVAELQRQVQRLRKRMRKLNGHREEDPGANDLKLDLLSAAFLVRMPSPDRDEHDDLPDLVLAIQDVPVVG</sequence>
<reference evidence="3 4" key="1">
    <citation type="submission" date="2014-04" db="EMBL/GenBank/DDBJ databases">
        <authorList>
            <consortium name="DOE Joint Genome Institute"/>
            <person name="Kuo A."/>
            <person name="Girlanda M."/>
            <person name="Perotto S."/>
            <person name="Kohler A."/>
            <person name="Nagy L.G."/>
            <person name="Floudas D."/>
            <person name="Copeland A."/>
            <person name="Barry K.W."/>
            <person name="Cichocki N."/>
            <person name="Veneault-Fourrey C."/>
            <person name="LaButti K."/>
            <person name="Lindquist E.A."/>
            <person name="Lipzen A."/>
            <person name="Lundell T."/>
            <person name="Morin E."/>
            <person name="Murat C."/>
            <person name="Sun H."/>
            <person name="Tunlid A."/>
            <person name="Henrissat B."/>
            <person name="Grigoriev I.V."/>
            <person name="Hibbett D.S."/>
            <person name="Martin F."/>
            <person name="Nordberg H.P."/>
            <person name="Cantor M.N."/>
            <person name="Hua S.X."/>
        </authorList>
    </citation>
    <scope>NUCLEOTIDE SEQUENCE [LARGE SCALE GENOMIC DNA]</scope>
    <source>
        <strain evidence="3 4">MUT 4182</strain>
    </source>
</reference>
<keyword evidence="1" id="KW-0175">Coiled coil</keyword>
<reference evidence="4" key="2">
    <citation type="submission" date="2015-01" db="EMBL/GenBank/DDBJ databases">
        <title>Evolutionary Origins and Diversification of the Mycorrhizal Mutualists.</title>
        <authorList>
            <consortium name="DOE Joint Genome Institute"/>
            <consortium name="Mycorrhizal Genomics Consortium"/>
            <person name="Kohler A."/>
            <person name="Kuo A."/>
            <person name="Nagy L.G."/>
            <person name="Floudas D."/>
            <person name="Copeland A."/>
            <person name="Barry K.W."/>
            <person name="Cichocki N."/>
            <person name="Veneault-Fourrey C."/>
            <person name="LaButti K."/>
            <person name="Lindquist E.A."/>
            <person name="Lipzen A."/>
            <person name="Lundell T."/>
            <person name="Morin E."/>
            <person name="Murat C."/>
            <person name="Riley R."/>
            <person name="Ohm R."/>
            <person name="Sun H."/>
            <person name="Tunlid A."/>
            <person name="Henrissat B."/>
            <person name="Grigoriev I.V."/>
            <person name="Hibbett D.S."/>
            <person name="Martin F."/>
        </authorList>
    </citation>
    <scope>NUCLEOTIDE SEQUENCE [LARGE SCALE GENOMIC DNA]</scope>
    <source>
        <strain evidence="4">MUT 4182</strain>
    </source>
</reference>
<keyword evidence="2" id="KW-0812">Transmembrane</keyword>
<gene>
    <name evidence="3" type="ORF">M407DRAFT_246882</name>
</gene>
<feature type="coiled-coil region" evidence="1">
    <location>
        <begin position="116"/>
        <end position="143"/>
    </location>
</feature>
<evidence type="ECO:0000313" key="3">
    <source>
        <dbReference type="EMBL" id="KIO16930.1"/>
    </source>
</evidence>
<feature type="transmembrane region" description="Helical" evidence="2">
    <location>
        <begin position="16"/>
        <end position="35"/>
    </location>
</feature>
<evidence type="ECO:0000256" key="1">
    <source>
        <dbReference type="SAM" id="Coils"/>
    </source>
</evidence>
<evidence type="ECO:0000256" key="2">
    <source>
        <dbReference type="SAM" id="Phobius"/>
    </source>
</evidence>
<keyword evidence="2" id="KW-0472">Membrane</keyword>
<protein>
    <submittedName>
        <fullName evidence="3">Uncharacterized protein</fullName>
    </submittedName>
</protein>
<dbReference type="EMBL" id="KN823459">
    <property type="protein sequence ID" value="KIO16930.1"/>
    <property type="molecule type" value="Genomic_DNA"/>
</dbReference>
<dbReference type="AlphaFoldDB" id="A0A0C3PQR7"/>
<dbReference type="Proteomes" id="UP000054248">
    <property type="component" value="Unassembled WGS sequence"/>
</dbReference>
<keyword evidence="4" id="KW-1185">Reference proteome</keyword>
<keyword evidence="2" id="KW-1133">Transmembrane helix</keyword>
<proteinExistence type="predicted"/>
<name>A0A0C3PQR7_9AGAM</name>
<dbReference type="OrthoDB" id="3240334at2759"/>
<accession>A0A0C3PQR7</accession>
<organism evidence="3 4">
    <name type="scientific">Tulasnella calospora MUT 4182</name>
    <dbReference type="NCBI Taxonomy" id="1051891"/>
    <lineage>
        <taxon>Eukaryota</taxon>
        <taxon>Fungi</taxon>
        <taxon>Dikarya</taxon>
        <taxon>Basidiomycota</taxon>
        <taxon>Agaricomycotina</taxon>
        <taxon>Agaricomycetes</taxon>
        <taxon>Cantharellales</taxon>
        <taxon>Tulasnellaceae</taxon>
        <taxon>Tulasnella</taxon>
    </lineage>
</organism>
<feature type="coiled-coil region" evidence="1">
    <location>
        <begin position="42"/>
        <end position="69"/>
    </location>
</feature>
<dbReference type="HOGENOM" id="CLU_1422405_0_0_1"/>
<evidence type="ECO:0000313" key="4">
    <source>
        <dbReference type="Proteomes" id="UP000054248"/>
    </source>
</evidence>